<organism evidence="2 3">
    <name type="scientific">Endozoicomonas montiporae</name>
    <dbReference type="NCBI Taxonomy" id="1027273"/>
    <lineage>
        <taxon>Bacteria</taxon>
        <taxon>Pseudomonadati</taxon>
        <taxon>Pseudomonadota</taxon>
        <taxon>Gammaproteobacteria</taxon>
        <taxon>Oceanospirillales</taxon>
        <taxon>Endozoicomonadaceae</taxon>
        <taxon>Endozoicomonas</taxon>
    </lineage>
</organism>
<dbReference type="AlphaFoldDB" id="A0A081NBA3"/>
<sequence length="117" mass="13147">MSFFRLCKPTTASTLAAMAQGKLPAFLKNQPQPAKNLAPREKNTHSPHPPAAFLARFVQLFRVGAVPSSPRQLWRVLYKSFIARSAGKRKGVQAGCVKQDKGGMPERRRNRRLEPFF</sequence>
<evidence type="ECO:0000256" key="1">
    <source>
        <dbReference type="SAM" id="MobiDB-lite"/>
    </source>
</evidence>
<feature type="region of interest" description="Disordered" evidence="1">
    <location>
        <begin position="29"/>
        <end position="49"/>
    </location>
</feature>
<dbReference type="Proteomes" id="UP000028006">
    <property type="component" value="Unassembled WGS sequence"/>
</dbReference>
<gene>
    <name evidence="2" type="ORF">GZ77_03990</name>
</gene>
<protein>
    <submittedName>
        <fullName evidence="2">Uncharacterized protein</fullName>
    </submittedName>
</protein>
<reference evidence="2 3" key="1">
    <citation type="submission" date="2014-06" db="EMBL/GenBank/DDBJ databases">
        <title>Whole Genome Sequences of Three Symbiotic Endozoicomonas Bacteria.</title>
        <authorList>
            <person name="Neave M.J."/>
            <person name="Apprill A."/>
            <person name="Voolstra C.R."/>
        </authorList>
    </citation>
    <scope>NUCLEOTIDE SEQUENCE [LARGE SCALE GENOMIC DNA]</scope>
    <source>
        <strain evidence="2 3">LMG 24815</strain>
    </source>
</reference>
<keyword evidence="3" id="KW-1185">Reference proteome</keyword>
<feature type="region of interest" description="Disordered" evidence="1">
    <location>
        <begin position="92"/>
        <end position="117"/>
    </location>
</feature>
<evidence type="ECO:0000313" key="2">
    <source>
        <dbReference type="EMBL" id="KEQ15726.1"/>
    </source>
</evidence>
<dbReference type="EMBL" id="JOKG01000001">
    <property type="protein sequence ID" value="KEQ15726.1"/>
    <property type="molecule type" value="Genomic_DNA"/>
</dbReference>
<evidence type="ECO:0000313" key="3">
    <source>
        <dbReference type="Proteomes" id="UP000028006"/>
    </source>
</evidence>
<accession>A0A081NBA3</accession>
<name>A0A081NBA3_9GAMM</name>
<proteinExistence type="predicted"/>
<feature type="compositionally biased region" description="Basic and acidic residues" evidence="1">
    <location>
        <begin position="98"/>
        <end position="117"/>
    </location>
</feature>
<comment type="caution">
    <text evidence="2">The sequence shown here is derived from an EMBL/GenBank/DDBJ whole genome shotgun (WGS) entry which is preliminary data.</text>
</comment>